<evidence type="ECO:0000313" key="2">
    <source>
        <dbReference type="WBParaSite" id="ALUE_0002140301-mRNA-1"/>
    </source>
</evidence>
<proteinExistence type="predicted"/>
<reference evidence="2" key="1">
    <citation type="submission" date="2017-02" db="UniProtKB">
        <authorList>
            <consortium name="WormBaseParasite"/>
        </authorList>
    </citation>
    <scope>IDENTIFICATION</scope>
</reference>
<accession>A0A0M3IRM5</accession>
<name>A0A0M3IRM5_ASCLU</name>
<organism evidence="1 2">
    <name type="scientific">Ascaris lumbricoides</name>
    <name type="common">Giant roundworm</name>
    <dbReference type="NCBI Taxonomy" id="6252"/>
    <lineage>
        <taxon>Eukaryota</taxon>
        <taxon>Metazoa</taxon>
        <taxon>Ecdysozoa</taxon>
        <taxon>Nematoda</taxon>
        <taxon>Chromadorea</taxon>
        <taxon>Rhabditida</taxon>
        <taxon>Spirurina</taxon>
        <taxon>Ascaridomorpha</taxon>
        <taxon>Ascaridoidea</taxon>
        <taxon>Ascarididae</taxon>
        <taxon>Ascaris</taxon>
    </lineage>
</organism>
<dbReference type="WBParaSite" id="ALUE_0002140301-mRNA-1">
    <property type="protein sequence ID" value="ALUE_0002140301-mRNA-1"/>
    <property type="gene ID" value="ALUE_0002140301"/>
</dbReference>
<protein>
    <submittedName>
        <fullName evidence="2">Uncharacterized protein</fullName>
    </submittedName>
</protein>
<evidence type="ECO:0000313" key="1">
    <source>
        <dbReference type="Proteomes" id="UP000036681"/>
    </source>
</evidence>
<dbReference type="Proteomes" id="UP000036681">
    <property type="component" value="Unplaced"/>
</dbReference>
<dbReference type="AlphaFoldDB" id="A0A0M3IRM5"/>
<sequence length="60" mass="6773">MSDRVENLSISHLIFLIKVNRTTIQRTMILIMRNQNTNASPVVRSDCLGIPHRKSLIVAG</sequence>
<keyword evidence="1" id="KW-1185">Reference proteome</keyword>